<evidence type="ECO:0000313" key="2">
    <source>
        <dbReference type="Proteomes" id="UP001527882"/>
    </source>
</evidence>
<proteinExistence type="predicted"/>
<dbReference type="EMBL" id="JAQAGZ010000046">
    <property type="protein sequence ID" value="MCZ8517660.1"/>
    <property type="molecule type" value="Genomic_DNA"/>
</dbReference>
<keyword evidence="2" id="KW-1185">Reference proteome</keyword>
<organism evidence="1 2">
    <name type="scientific">Paenibacillus gyeongsangnamensis</name>
    <dbReference type="NCBI Taxonomy" id="3388067"/>
    <lineage>
        <taxon>Bacteria</taxon>
        <taxon>Bacillati</taxon>
        <taxon>Bacillota</taxon>
        <taxon>Bacilli</taxon>
        <taxon>Bacillales</taxon>
        <taxon>Paenibacillaceae</taxon>
        <taxon>Paenibacillus</taxon>
    </lineage>
</organism>
<evidence type="ECO:0000313" key="1">
    <source>
        <dbReference type="EMBL" id="MCZ8517660.1"/>
    </source>
</evidence>
<sequence length="211" mass="24959">MDLKFGQIFDENDLVSRWVIQFYAICNDILYTNSKVLHHLDKEGHSALTQYYFRLASSHLKEAFDFFGHSLQFEEIKTFITKFNADDQEIFNQFINCINGILYNNLNSFRNNSFHYPKIDNKDLIQSIRKNKNNKFELFDRIDGSERALFSDLISMSSTYKYLGDGKNLSRSLRNLSKAVALLLKLKNKVMQYYIQMKKPDIEIIYKNRDV</sequence>
<gene>
    <name evidence="1" type="ORF">O9H85_36140</name>
</gene>
<accession>A0ABT4QLR4</accession>
<evidence type="ECO:0008006" key="3">
    <source>
        <dbReference type="Google" id="ProtNLM"/>
    </source>
</evidence>
<comment type="caution">
    <text evidence="1">The sequence shown here is derived from an EMBL/GenBank/DDBJ whole genome shotgun (WGS) entry which is preliminary data.</text>
</comment>
<dbReference type="RefSeq" id="WP_269886188.1">
    <property type="nucleotide sequence ID" value="NZ_JAQAGZ010000046.1"/>
</dbReference>
<name>A0ABT4QLR4_9BACL</name>
<protein>
    <recommendedName>
        <fullName evidence="3">Cthe-2314-like HEPN domain-containing protein</fullName>
    </recommendedName>
</protein>
<reference evidence="1 2" key="1">
    <citation type="submission" date="2022-12" db="EMBL/GenBank/DDBJ databases">
        <title>Draft genome sequence of Paenibacillus sp. dW9.</title>
        <authorList>
            <person name="Choi E.-W."/>
            <person name="Kim D.-U."/>
        </authorList>
    </citation>
    <scope>NUCLEOTIDE SEQUENCE [LARGE SCALE GENOMIC DNA]</scope>
    <source>
        <strain evidence="2">dW9</strain>
    </source>
</reference>
<dbReference type="Proteomes" id="UP001527882">
    <property type="component" value="Unassembled WGS sequence"/>
</dbReference>